<gene>
    <name evidence="2" type="ORF">HMPREF0621_0167</name>
</gene>
<evidence type="ECO:0008006" key="4">
    <source>
        <dbReference type="Google" id="ProtNLM"/>
    </source>
</evidence>
<evidence type="ECO:0000313" key="3">
    <source>
        <dbReference type="Proteomes" id="UP000005519"/>
    </source>
</evidence>
<name>C9PME3_9PAST</name>
<comment type="caution">
    <text evidence="2">The sequence shown here is derived from an EMBL/GenBank/DDBJ whole genome shotgun (WGS) entry which is preliminary data.</text>
</comment>
<proteinExistence type="predicted"/>
<evidence type="ECO:0000313" key="2">
    <source>
        <dbReference type="EMBL" id="EEX51363.1"/>
    </source>
</evidence>
<dbReference type="EMBL" id="ACZR01000001">
    <property type="protein sequence ID" value="EEX51363.1"/>
    <property type="molecule type" value="Genomic_DNA"/>
</dbReference>
<dbReference type="Proteomes" id="UP000005519">
    <property type="component" value="Unassembled WGS sequence"/>
</dbReference>
<dbReference type="HOGENOM" id="CLU_175536_0_0_6"/>
<dbReference type="PROSITE" id="PS51257">
    <property type="entry name" value="PROKAR_LIPOPROTEIN"/>
    <property type="match status" value="1"/>
</dbReference>
<keyword evidence="3" id="KW-1185">Reference proteome</keyword>
<dbReference type="RefSeq" id="WP_005765112.1">
    <property type="nucleotide sequence ID" value="NZ_GG704815.1"/>
</dbReference>
<feature type="signal peptide" evidence="1">
    <location>
        <begin position="1"/>
        <end position="17"/>
    </location>
</feature>
<organism evidence="2 3">
    <name type="scientific">Pasteurella dagmatis ATCC 43325</name>
    <dbReference type="NCBI Taxonomy" id="667128"/>
    <lineage>
        <taxon>Bacteria</taxon>
        <taxon>Pseudomonadati</taxon>
        <taxon>Pseudomonadota</taxon>
        <taxon>Gammaproteobacteria</taxon>
        <taxon>Pasteurellales</taxon>
        <taxon>Pasteurellaceae</taxon>
        <taxon>Pasteurella</taxon>
    </lineage>
</organism>
<dbReference type="AlphaFoldDB" id="C9PME3"/>
<reference evidence="2 3" key="1">
    <citation type="submission" date="2009-10" db="EMBL/GenBank/DDBJ databases">
        <authorList>
            <person name="Muzny D."/>
            <person name="Qin X."/>
            <person name="Deng J."/>
            <person name="Jiang H."/>
            <person name="Liu Y."/>
            <person name="Qu J."/>
            <person name="Song X.-Z."/>
            <person name="Zhang L."/>
            <person name="Thornton R."/>
            <person name="Coyle M."/>
            <person name="Francisco L."/>
            <person name="Jackson L."/>
            <person name="Javaid M."/>
            <person name="Korchina V."/>
            <person name="Kovar C."/>
            <person name="Mata R."/>
            <person name="Mathew T."/>
            <person name="Ngo R."/>
            <person name="Nguyen L."/>
            <person name="Nguyen N."/>
            <person name="Okwuonu G."/>
            <person name="Ongeri F."/>
            <person name="Pham C."/>
            <person name="Simmons D."/>
            <person name="Wilczek-Boney K."/>
            <person name="Hale W."/>
            <person name="Jakkamsetti A."/>
            <person name="Pham P."/>
            <person name="Ruth R."/>
            <person name="San Lucas F."/>
            <person name="Warren J."/>
            <person name="Zhang J."/>
            <person name="Zhao Z."/>
            <person name="Zhou C."/>
            <person name="Zhu D."/>
            <person name="Lee S."/>
            <person name="Bess C."/>
            <person name="Blankenburg K."/>
            <person name="Forbes L."/>
            <person name="Fu Q."/>
            <person name="Gubbala S."/>
            <person name="Hirani K."/>
            <person name="Jayaseelan J.C."/>
            <person name="Lara F."/>
            <person name="Munidasa M."/>
            <person name="Palculict T."/>
            <person name="Patil S."/>
            <person name="Pu L.-L."/>
            <person name="Saada N."/>
            <person name="Tang L."/>
            <person name="Weissenberger G."/>
            <person name="Zhu Y."/>
            <person name="Hemphill L."/>
            <person name="Shang Y."/>
            <person name="Youmans B."/>
            <person name="Ayvaz T."/>
            <person name="Ross M."/>
            <person name="Santibanez J."/>
            <person name="Aqrawi P."/>
            <person name="Gross S."/>
            <person name="Joshi V."/>
            <person name="Fowler G."/>
            <person name="Nazareth L."/>
            <person name="Reid J."/>
            <person name="Worley K."/>
            <person name="Petrosino J."/>
            <person name="Highlander S."/>
            <person name="Gibbs R."/>
        </authorList>
    </citation>
    <scope>NUCLEOTIDE SEQUENCE [LARGE SCALE GENOMIC DNA]</scope>
    <source>
        <strain evidence="2 3">ATCC 43325</strain>
    </source>
</reference>
<evidence type="ECO:0000256" key="1">
    <source>
        <dbReference type="SAM" id="SignalP"/>
    </source>
</evidence>
<keyword evidence="1" id="KW-0732">Signal</keyword>
<accession>C9PME3</accession>
<sequence>MKVIKLCAFGLITLVMAGCVQSSGTSYQRIEARKPFNVTSSEKRINTVECLDNDDWYLDGYRVGKSFREHKQKLLSQRKTYCEEQTKQPVPDRFLISWENAYKRGSKA</sequence>
<feature type="chain" id="PRO_5002999660" description="Lipoprotein" evidence="1">
    <location>
        <begin position="18"/>
        <end position="108"/>
    </location>
</feature>
<protein>
    <recommendedName>
        <fullName evidence="4">Lipoprotein</fullName>
    </recommendedName>
</protein>